<sequence length="356" mass="38887">MHVITNYTANAGAEAMLSRLLRVSTEPAVVASLIDISDSHRDLAGGSIRYVPLRVNSITGALPAITRLSRLIARERPRVILCWMYHAMIAGVLAARLSGHRVPVFWNVRQSLDDPSALSWNTRQAVRLARLLSRMPDGIIFNSSRALEHHRSFGFSNQNMEVIPNGFEPVAIQPACRVPQVFGIAARLHRQKDHATFFRAAALVQRRHPATRFLAVGAGLCDDNATVRSMIAESGLPDSAIKLRGEVTDMDAFYRSIDVLVLSSRTEGFPNVVAEAMSYGRPVITTDVGEAAAVVGDTGLVVPPGDANALAEGMCRMLDIDLHAYVGLSNAARRRVDENYSLPQVARHYDLFIGQG</sequence>
<keyword evidence="3" id="KW-1185">Reference proteome</keyword>
<keyword evidence="2" id="KW-0808">Transferase</keyword>
<dbReference type="Pfam" id="PF13579">
    <property type="entry name" value="Glyco_trans_4_4"/>
    <property type="match status" value="1"/>
</dbReference>
<dbReference type="EC" id="2.4.-.-" evidence="2"/>
<dbReference type="EMBL" id="JBHSML010000002">
    <property type="protein sequence ID" value="MFC5515305.1"/>
    <property type="molecule type" value="Genomic_DNA"/>
</dbReference>
<dbReference type="SUPFAM" id="SSF53756">
    <property type="entry name" value="UDP-Glycosyltransferase/glycogen phosphorylase"/>
    <property type="match status" value="1"/>
</dbReference>
<name>A0ABW0PSA7_9HYPH</name>
<evidence type="ECO:0000313" key="3">
    <source>
        <dbReference type="Proteomes" id="UP001596150"/>
    </source>
</evidence>
<gene>
    <name evidence="2" type="ORF">ACFPP9_05940</name>
</gene>
<dbReference type="Gene3D" id="3.40.50.2000">
    <property type="entry name" value="Glycogen Phosphorylase B"/>
    <property type="match status" value="2"/>
</dbReference>
<evidence type="ECO:0000259" key="1">
    <source>
        <dbReference type="Pfam" id="PF13579"/>
    </source>
</evidence>
<dbReference type="InterPro" id="IPR028098">
    <property type="entry name" value="Glyco_trans_4-like_N"/>
</dbReference>
<dbReference type="Pfam" id="PF13692">
    <property type="entry name" value="Glyco_trans_1_4"/>
    <property type="match status" value="1"/>
</dbReference>
<comment type="caution">
    <text evidence="2">The sequence shown here is derived from an EMBL/GenBank/DDBJ whole genome shotgun (WGS) entry which is preliminary data.</text>
</comment>
<reference evidence="3" key="1">
    <citation type="journal article" date="2019" name="Int. J. Syst. Evol. Microbiol.">
        <title>The Global Catalogue of Microorganisms (GCM) 10K type strain sequencing project: providing services to taxonomists for standard genome sequencing and annotation.</title>
        <authorList>
            <consortium name="The Broad Institute Genomics Platform"/>
            <consortium name="The Broad Institute Genome Sequencing Center for Infectious Disease"/>
            <person name="Wu L."/>
            <person name="Ma J."/>
        </authorList>
    </citation>
    <scope>NUCLEOTIDE SEQUENCE [LARGE SCALE GENOMIC DNA]</scope>
    <source>
        <strain evidence="3">KACC 12633</strain>
    </source>
</reference>
<protein>
    <submittedName>
        <fullName evidence="2">Glycosyltransferase</fullName>
        <ecNumber evidence="2">2.4.-.-</ecNumber>
    </submittedName>
</protein>
<dbReference type="RefSeq" id="WP_380223569.1">
    <property type="nucleotide sequence ID" value="NZ_JAPKNH010000002.1"/>
</dbReference>
<dbReference type="PANTHER" id="PTHR12526:SF630">
    <property type="entry name" value="GLYCOSYLTRANSFERASE"/>
    <property type="match status" value="1"/>
</dbReference>
<organism evidence="2 3">
    <name type="scientific">Kaistia terrae</name>
    <dbReference type="NCBI Taxonomy" id="537017"/>
    <lineage>
        <taxon>Bacteria</taxon>
        <taxon>Pseudomonadati</taxon>
        <taxon>Pseudomonadota</taxon>
        <taxon>Alphaproteobacteria</taxon>
        <taxon>Hyphomicrobiales</taxon>
        <taxon>Kaistiaceae</taxon>
        <taxon>Kaistia</taxon>
    </lineage>
</organism>
<proteinExistence type="predicted"/>
<feature type="domain" description="Glycosyltransferase subfamily 4-like N-terminal" evidence="1">
    <location>
        <begin position="40"/>
        <end position="166"/>
    </location>
</feature>
<dbReference type="Proteomes" id="UP001596150">
    <property type="component" value="Unassembled WGS sequence"/>
</dbReference>
<evidence type="ECO:0000313" key="2">
    <source>
        <dbReference type="EMBL" id="MFC5515305.1"/>
    </source>
</evidence>
<keyword evidence="2" id="KW-0328">Glycosyltransferase</keyword>
<dbReference type="GO" id="GO:0016757">
    <property type="term" value="F:glycosyltransferase activity"/>
    <property type="evidence" value="ECO:0007669"/>
    <property type="project" value="UniProtKB-KW"/>
</dbReference>
<dbReference type="PANTHER" id="PTHR12526">
    <property type="entry name" value="GLYCOSYLTRANSFERASE"/>
    <property type="match status" value="1"/>
</dbReference>
<accession>A0ABW0PSA7</accession>